<dbReference type="Gene3D" id="3.30.40.10">
    <property type="entry name" value="Zinc/RING finger domain, C3HC4 (zinc finger)"/>
    <property type="match status" value="1"/>
</dbReference>
<evidence type="ECO:0000256" key="4">
    <source>
        <dbReference type="PROSITE-ProRule" id="PRU00175"/>
    </source>
</evidence>
<keyword evidence="1" id="KW-0479">Metal-binding</keyword>
<feature type="domain" description="RING-type" evidence="7">
    <location>
        <begin position="12"/>
        <end position="48"/>
    </location>
</feature>
<dbReference type="OrthoDB" id="441210at2759"/>
<feature type="region of interest" description="Disordered" evidence="6">
    <location>
        <begin position="331"/>
        <end position="351"/>
    </location>
</feature>
<evidence type="ECO:0000256" key="2">
    <source>
        <dbReference type="ARBA" id="ARBA00022771"/>
    </source>
</evidence>
<gene>
    <name evidence="8" type="primary">Ccnb1ip1</name>
    <name evidence="8" type="ORF">Hypma_009642</name>
</gene>
<keyword evidence="9" id="KW-1185">Reference proteome</keyword>
<dbReference type="PANTHER" id="PTHR14305:SF0">
    <property type="entry name" value="E3 UBIQUITIN-PROTEIN LIGASE CCNB1IP1"/>
    <property type="match status" value="1"/>
</dbReference>
<dbReference type="GO" id="GO:0007131">
    <property type="term" value="P:reciprocal meiotic recombination"/>
    <property type="evidence" value="ECO:0007669"/>
    <property type="project" value="InterPro"/>
</dbReference>
<name>A0A369JU93_HYPMA</name>
<dbReference type="InParanoid" id="A0A369JU93"/>
<dbReference type="Pfam" id="PF14634">
    <property type="entry name" value="zf-RING_5"/>
    <property type="match status" value="1"/>
</dbReference>
<protein>
    <submittedName>
        <fullName evidence="8">E3 ubiquitin-protein ligase CCNB1IP1</fullName>
    </submittedName>
</protein>
<feature type="coiled-coil region" evidence="5">
    <location>
        <begin position="107"/>
        <end position="166"/>
    </location>
</feature>
<accession>A0A369JU93</accession>
<dbReference type="SUPFAM" id="SSF57850">
    <property type="entry name" value="RING/U-box"/>
    <property type="match status" value="1"/>
</dbReference>
<dbReference type="InterPro" id="IPR042448">
    <property type="entry name" value="CCNB1IP1"/>
</dbReference>
<evidence type="ECO:0000256" key="3">
    <source>
        <dbReference type="ARBA" id="ARBA00022833"/>
    </source>
</evidence>
<evidence type="ECO:0000259" key="7">
    <source>
        <dbReference type="PROSITE" id="PS50089"/>
    </source>
</evidence>
<evidence type="ECO:0000256" key="6">
    <source>
        <dbReference type="SAM" id="MobiDB-lite"/>
    </source>
</evidence>
<keyword evidence="5" id="KW-0175">Coiled coil</keyword>
<keyword evidence="3" id="KW-0862">Zinc</keyword>
<feature type="compositionally biased region" description="Polar residues" evidence="6">
    <location>
        <begin position="248"/>
        <end position="259"/>
    </location>
</feature>
<sequence length="351" mass="38861">MDTDLKCNRLTCRQSLTDKAVVTTCSHIFCVECANELFNAARLCPACDTTLTEPDDVVVCSLHPSNDYKTSVLSGLTPSIILEICTRAISFWQYQIFQEHSFQQAVVRNLNDKGVQLQKQLDNVVREANSEIALLNSKTAELERDLELERRKIRELQDGSKEREREYQKLKLLHDKFKRKALLAQPNGNDGPIGFGGQSNEEQAKQRNFGLHVTNAVNLGAVVGGMEANGIQRTPLVNRTIAFPPQPQSGTIWAQQQGQPGHARNRSHRQPFPAPADRSYRSGNTTDHSDSANEVENLLINTSGRTSGGNYTGWTAAAPQMNRNNQQAFVAPTSTRRTSGKFRPAGGGMGR</sequence>
<dbReference type="GO" id="GO:0008270">
    <property type="term" value="F:zinc ion binding"/>
    <property type="evidence" value="ECO:0007669"/>
    <property type="project" value="UniProtKB-KW"/>
</dbReference>
<dbReference type="STRING" id="39966.A0A369JU93"/>
<dbReference type="PROSITE" id="PS50089">
    <property type="entry name" value="ZF_RING_2"/>
    <property type="match status" value="1"/>
</dbReference>
<dbReference type="PROSITE" id="PS00518">
    <property type="entry name" value="ZF_RING_1"/>
    <property type="match status" value="1"/>
</dbReference>
<dbReference type="Proteomes" id="UP000076154">
    <property type="component" value="Unassembled WGS sequence"/>
</dbReference>
<reference evidence="8" key="1">
    <citation type="submission" date="2018-04" db="EMBL/GenBank/DDBJ databases">
        <title>Whole genome sequencing of Hypsizygus marmoreus.</title>
        <authorList>
            <person name="Choi I.-G."/>
            <person name="Min B."/>
            <person name="Kim J.-G."/>
            <person name="Kim S."/>
            <person name="Oh Y.-L."/>
            <person name="Kong W.-S."/>
            <person name="Park H."/>
            <person name="Jeong J."/>
            <person name="Song E.-S."/>
        </authorList>
    </citation>
    <scope>NUCLEOTIDE SEQUENCE [LARGE SCALE GENOMIC DNA]</scope>
    <source>
        <strain evidence="8">51987-8</strain>
    </source>
</reference>
<dbReference type="AlphaFoldDB" id="A0A369JU93"/>
<evidence type="ECO:0000313" key="8">
    <source>
        <dbReference type="EMBL" id="RDB23263.1"/>
    </source>
</evidence>
<dbReference type="GO" id="GO:0061630">
    <property type="term" value="F:ubiquitin protein ligase activity"/>
    <property type="evidence" value="ECO:0007669"/>
    <property type="project" value="InterPro"/>
</dbReference>
<evidence type="ECO:0000313" key="9">
    <source>
        <dbReference type="Proteomes" id="UP000076154"/>
    </source>
</evidence>
<proteinExistence type="predicted"/>
<keyword evidence="2 4" id="KW-0863">Zinc-finger</keyword>
<dbReference type="PANTHER" id="PTHR14305">
    <property type="entry name" value="E3 UBIQUITIN-PROTEIN LIGASE CCNB1IP1"/>
    <property type="match status" value="1"/>
</dbReference>
<comment type="caution">
    <text evidence="8">The sequence shown here is derived from an EMBL/GenBank/DDBJ whole genome shotgun (WGS) entry which is preliminary data.</text>
</comment>
<dbReference type="InterPro" id="IPR001841">
    <property type="entry name" value="Znf_RING"/>
</dbReference>
<evidence type="ECO:0000256" key="1">
    <source>
        <dbReference type="ARBA" id="ARBA00022723"/>
    </source>
</evidence>
<dbReference type="InterPro" id="IPR013083">
    <property type="entry name" value="Znf_RING/FYVE/PHD"/>
</dbReference>
<dbReference type="EMBL" id="LUEZ02000047">
    <property type="protein sequence ID" value="RDB23263.1"/>
    <property type="molecule type" value="Genomic_DNA"/>
</dbReference>
<feature type="region of interest" description="Disordered" evidence="6">
    <location>
        <begin position="242"/>
        <end position="294"/>
    </location>
</feature>
<dbReference type="GO" id="GO:0000795">
    <property type="term" value="C:synaptonemal complex"/>
    <property type="evidence" value="ECO:0007669"/>
    <property type="project" value="InterPro"/>
</dbReference>
<organism evidence="8 9">
    <name type="scientific">Hypsizygus marmoreus</name>
    <name type="common">White beech mushroom</name>
    <name type="synonym">Agaricus marmoreus</name>
    <dbReference type="NCBI Taxonomy" id="39966"/>
    <lineage>
        <taxon>Eukaryota</taxon>
        <taxon>Fungi</taxon>
        <taxon>Dikarya</taxon>
        <taxon>Basidiomycota</taxon>
        <taxon>Agaricomycotina</taxon>
        <taxon>Agaricomycetes</taxon>
        <taxon>Agaricomycetidae</taxon>
        <taxon>Agaricales</taxon>
        <taxon>Tricholomatineae</taxon>
        <taxon>Lyophyllaceae</taxon>
        <taxon>Hypsizygus</taxon>
    </lineage>
</organism>
<evidence type="ECO:0000256" key="5">
    <source>
        <dbReference type="SAM" id="Coils"/>
    </source>
</evidence>
<dbReference type="InterPro" id="IPR017907">
    <property type="entry name" value="Znf_RING_CS"/>
</dbReference>